<dbReference type="SUPFAM" id="SSF52540">
    <property type="entry name" value="P-loop containing nucleoside triphosphate hydrolases"/>
    <property type="match status" value="2"/>
</dbReference>
<dbReference type="InterPro" id="IPR014001">
    <property type="entry name" value="Helicase_ATP-bd"/>
</dbReference>
<keyword evidence="3" id="KW-0067">ATP-binding</keyword>
<dbReference type="PANTHER" id="PTHR10799">
    <property type="entry name" value="SNF2/RAD54 HELICASE FAMILY"/>
    <property type="match status" value="1"/>
</dbReference>
<feature type="region of interest" description="Disordered" evidence="4">
    <location>
        <begin position="70"/>
        <end position="245"/>
    </location>
</feature>
<feature type="domain" description="Helicase ATP-binding" evidence="5">
    <location>
        <begin position="634"/>
        <end position="801"/>
    </location>
</feature>
<feature type="domain" description="Helicase C-terminal" evidence="6">
    <location>
        <begin position="985"/>
        <end position="1152"/>
    </location>
</feature>
<evidence type="ECO:0000256" key="2">
    <source>
        <dbReference type="ARBA" id="ARBA00022801"/>
    </source>
</evidence>
<comment type="caution">
    <text evidence="7">The sequence shown here is derived from an EMBL/GenBank/DDBJ whole genome shotgun (WGS) entry which is preliminary data.</text>
</comment>
<name>A0ABQ9P840_9PEZI</name>
<dbReference type="SMART" id="SM00490">
    <property type="entry name" value="HELICc"/>
    <property type="match status" value="1"/>
</dbReference>
<feature type="compositionally biased region" description="Low complexity" evidence="4">
    <location>
        <begin position="569"/>
        <end position="579"/>
    </location>
</feature>
<dbReference type="GO" id="GO:0016787">
    <property type="term" value="F:hydrolase activity"/>
    <property type="evidence" value="ECO:0007669"/>
    <property type="project" value="UniProtKB-KW"/>
</dbReference>
<evidence type="ECO:0000256" key="3">
    <source>
        <dbReference type="ARBA" id="ARBA00022840"/>
    </source>
</evidence>
<dbReference type="InterPro" id="IPR001650">
    <property type="entry name" value="Helicase_C-like"/>
</dbReference>
<sequence>MACPLSDAISDWSEEQKKEKDAIGAYNSAEDSGDDLFNDVHETQATLPLSRPYGHGPSISYRDLKSQISSPARYVTQPTQILDTPLARRTDPSSVVQVAASSPTHSPAPPSPAPPRRSLGYAMAPPGTSFRPFATTAPPPRPPPILSDSPVEHYSSDDDVTITRANIKPTSFTSGGRSQAMRTADAQDSSIGRMQELASKYTYDEKASSQPRPQKRTTDDMASAYANSSRPKKQPRQTGPARALPVLPDISLQNIGDLEVQRKVARMKSIYPQKRILELRDALMIKRGNEEDALEFIAGLEEAAKDKQPIDLTTSDDELAPKKTAVAPAKPTAKRQVKAPNMSIKDKWSSTQHAVQQAPAKALPVGSSPLPTTPPKPRRRLVQGRRVPSSPSPPASPIAPTPPPAKKPMPVKQTVISLESDEEPEFSDSGVSSGSGAEEDTSELEEGLLRFINTCSAAELADLSHQTPDVAAAVIAARPFRSLGQVRAVSVDAPPVPQKGKKKTARKPTGDKVVDICLEMWTGYQAVDELVSRCEKLGEQITNEMKKWGFNIFGIAKGGELELTSLDDAQSDSSSLRDSGIGTPSSTTADEDDDADLKIIEPRRGKTQLLKKPAIMAEDIELKDYQVLGLNWLNLLWSKKLSCILADDMGLGKTCQVIAFLSHLKETKVRGPHLIVVPGSTLENWLREFKTFSPSLVVEPYYGSQKERADQRVQLEDNLKKIDVIVTTYDIARPPDDNKFLRRVKPAVCVYDEGHMLKNSMSARYTQLMRIPAQFRLLLTGTPLQNNLQELASLLAFIMPDLFAERHEDLAYIFKHKAKTTDSDHASLLSAQRIARARSMMTPFILRRKKHQVLKHLPTKTRRVERCLMTPEQQEIYNEHLSEQRKILADRAAGRPNKNNANNMMKLRQAAIHPLLLRHIYDDDKIRKMSRACIKEPELSKSDPNVVFEEMQFYSDWSLHKLCEKYPRTLKKYALQNEEWMRSGKVQKLAELLRKHVSNGDRTLIFSQFTSMMDILEQVLETLDIGFFRLDGATLISERQDMIDEFYADESIPVFMLSTKSGGAGINLACANKVIIFDSSFNPQEDVQAENRAHRVGQKREVEVVRLISTGTIEEQIYKLGESKLALDERVAGEGGREEDAKKVEKEGQAMVENMLLEDMEQEKSTGDLKEDFRSGMKKKGFDVSAA</sequence>
<gene>
    <name evidence="7" type="primary">FUN30</name>
    <name evidence="7" type="ORF">H2201_000879</name>
</gene>
<dbReference type="Gene3D" id="3.40.50.300">
    <property type="entry name" value="P-loop containing nucleotide triphosphate hydrolases"/>
    <property type="match status" value="2"/>
</dbReference>
<keyword evidence="1" id="KW-0547">Nucleotide-binding</keyword>
<organism evidence="7 8">
    <name type="scientific">Coniosporium apollinis</name>
    <dbReference type="NCBI Taxonomy" id="61459"/>
    <lineage>
        <taxon>Eukaryota</taxon>
        <taxon>Fungi</taxon>
        <taxon>Dikarya</taxon>
        <taxon>Ascomycota</taxon>
        <taxon>Pezizomycotina</taxon>
        <taxon>Dothideomycetes</taxon>
        <taxon>Dothideomycetes incertae sedis</taxon>
        <taxon>Coniosporium</taxon>
    </lineage>
</organism>
<dbReference type="PROSITE" id="PS51194">
    <property type="entry name" value="HELICASE_CTER"/>
    <property type="match status" value="1"/>
</dbReference>
<feature type="compositionally biased region" description="Basic and acidic residues" evidence="4">
    <location>
        <begin position="1162"/>
        <end position="1175"/>
    </location>
</feature>
<evidence type="ECO:0000313" key="7">
    <source>
        <dbReference type="EMBL" id="KAJ9669053.1"/>
    </source>
</evidence>
<feature type="compositionally biased region" description="Pro residues" evidence="4">
    <location>
        <begin position="106"/>
        <end position="115"/>
    </location>
</feature>
<dbReference type="Gene3D" id="3.40.50.10810">
    <property type="entry name" value="Tandem AAA-ATPase domain"/>
    <property type="match status" value="1"/>
</dbReference>
<dbReference type="GO" id="GO:0003678">
    <property type="term" value="F:DNA helicase activity"/>
    <property type="evidence" value="ECO:0007669"/>
    <property type="project" value="UniProtKB-EC"/>
</dbReference>
<feature type="compositionally biased region" description="Polar residues" evidence="4">
    <location>
        <begin position="168"/>
        <end position="192"/>
    </location>
</feature>
<dbReference type="CDD" id="cd18793">
    <property type="entry name" value="SF2_C_SNF"/>
    <property type="match status" value="1"/>
</dbReference>
<dbReference type="Proteomes" id="UP001172684">
    <property type="component" value="Unassembled WGS sequence"/>
</dbReference>
<dbReference type="InterPro" id="IPR049730">
    <property type="entry name" value="SNF2/RAD54-like_C"/>
</dbReference>
<dbReference type="InterPro" id="IPR038718">
    <property type="entry name" value="SNF2-like_sf"/>
</dbReference>
<keyword evidence="2 7" id="KW-0378">Hydrolase</keyword>
<dbReference type="Pfam" id="PF00271">
    <property type="entry name" value="Helicase_C"/>
    <property type="match status" value="1"/>
</dbReference>
<dbReference type="SMART" id="SM00487">
    <property type="entry name" value="DEXDc"/>
    <property type="match status" value="1"/>
</dbReference>
<reference evidence="7" key="1">
    <citation type="submission" date="2022-10" db="EMBL/GenBank/DDBJ databases">
        <title>Culturing micro-colonial fungi from biological soil crusts in the Mojave desert and describing Neophaeococcomyces mojavensis, and introducing the new genera and species Taxawa tesnikishii.</title>
        <authorList>
            <person name="Kurbessoian T."/>
            <person name="Stajich J.E."/>
        </authorList>
    </citation>
    <scope>NUCLEOTIDE SEQUENCE</scope>
    <source>
        <strain evidence="7">TK_1</strain>
    </source>
</reference>
<feature type="compositionally biased region" description="Low complexity" evidence="4">
    <location>
        <begin position="93"/>
        <end position="105"/>
    </location>
</feature>
<evidence type="ECO:0000256" key="1">
    <source>
        <dbReference type="ARBA" id="ARBA00022741"/>
    </source>
</evidence>
<feature type="compositionally biased region" description="Polar residues" evidence="4">
    <location>
        <begin position="70"/>
        <end position="82"/>
    </location>
</feature>
<feature type="compositionally biased region" description="Pro residues" evidence="4">
    <location>
        <begin position="390"/>
        <end position="407"/>
    </location>
</feature>
<evidence type="ECO:0000313" key="8">
    <source>
        <dbReference type="Proteomes" id="UP001172684"/>
    </source>
</evidence>
<dbReference type="InterPro" id="IPR000330">
    <property type="entry name" value="SNF2_N"/>
</dbReference>
<accession>A0ABQ9P840</accession>
<dbReference type="EMBL" id="JAPDRL010000004">
    <property type="protein sequence ID" value="KAJ9669053.1"/>
    <property type="molecule type" value="Genomic_DNA"/>
</dbReference>
<feature type="region of interest" description="Disordered" evidence="4">
    <location>
        <begin position="569"/>
        <end position="597"/>
    </location>
</feature>
<keyword evidence="8" id="KW-1185">Reference proteome</keyword>
<feature type="region of interest" description="Disordered" evidence="4">
    <location>
        <begin position="1"/>
        <end position="22"/>
    </location>
</feature>
<evidence type="ECO:0000256" key="4">
    <source>
        <dbReference type="SAM" id="MobiDB-lite"/>
    </source>
</evidence>
<dbReference type="PROSITE" id="PS51192">
    <property type="entry name" value="HELICASE_ATP_BIND_1"/>
    <property type="match status" value="1"/>
</dbReference>
<feature type="region of interest" description="Disordered" evidence="4">
    <location>
        <begin position="1156"/>
        <end position="1187"/>
    </location>
</feature>
<evidence type="ECO:0000259" key="5">
    <source>
        <dbReference type="PROSITE" id="PS51192"/>
    </source>
</evidence>
<proteinExistence type="predicted"/>
<dbReference type="EC" id="3.6.4.12" evidence="7"/>
<evidence type="ECO:0000259" key="6">
    <source>
        <dbReference type="PROSITE" id="PS51194"/>
    </source>
</evidence>
<feature type="region of interest" description="Disordered" evidence="4">
    <location>
        <begin position="328"/>
        <end position="444"/>
    </location>
</feature>
<dbReference type="InterPro" id="IPR027417">
    <property type="entry name" value="P-loop_NTPase"/>
</dbReference>
<dbReference type="Pfam" id="PF00176">
    <property type="entry name" value="SNF2-rel_dom"/>
    <property type="match status" value="1"/>
</dbReference>
<protein>
    <submittedName>
        <fullName evidence="7">DNA-dependent ATPase fun30</fullName>
        <ecNumber evidence="7">3.6.4.12</ecNumber>
    </submittedName>
</protein>